<dbReference type="GeneID" id="80458000"/>
<gene>
    <name evidence="1" type="ordered locus">Metig_1595</name>
</gene>
<dbReference type="AlphaFoldDB" id="F6BBC1"/>
<evidence type="ECO:0000313" key="2">
    <source>
        <dbReference type="Proteomes" id="UP000009227"/>
    </source>
</evidence>
<dbReference type="KEGG" id="mig:Metig_1595"/>
<sequence>MVFKFIKKLSGVDKKLVSEGDKLFSKCEYINVYVHFRLPDV</sequence>
<name>F6BBC1_METIK</name>
<organism evidence="2">
    <name type="scientific">Methanotorris igneus (strain DSM 5666 / JCM 11834 / Kol 5)</name>
    <dbReference type="NCBI Taxonomy" id="880724"/>
    <lineage>
        <taxon>Archaea</taxon>
        <taxon>Methanobacteriati</taxon>
        <taxon>Methanobacteriota</taxon>
        <taxon>Methanomada group</taxon>
        <taxon>Methanococci</taxon>
        <taxon>Methanococcales</taxon>
        <taxon>Methanocaldococcaceae</taxon>
        <taxon>Methanotorris</taxon>
    </lineage>
</organism>
<accession>F6BBC1</accession>
<dbReference type="EMBL" id="CP002737">
    <property type="protein sequence ID" value="AEF97128.1"/>
    <property type="molecule type" value="Genomic_DNA"/>
</dbReference>
<keyword evidence="2" id="KW-1185">Reference proteome</keyword>
<dbReference type="HOGENOM" id="CLU_3263778_0_0_2"/>
<proteinExistence type="predicted"/>
<dbReference type="RefSeq" id="WP_013799721.1">
    <property type="nucleotide sequence ID" value="NC_015562.1"/>
</dbReference>
<dbReference type="Proteomes" id="UP000009227">
    <property type="component" value="Chromosome"/>
</dbReference>
<reference evidence="1 2" key="1">
    <citation type="submission" date="2011-05" db="EMBL/GenBank/DDBJ databases">
        <title>Complete sequence of Methanotorris igneus Kol 5.</title>
        <authorList>
            <consortium name="US DOE Joint Genome Institute"/>
            <person name="Lucas S."/>
            <person name="Han J."/>
            <person name="Lapidus A."/>
            <person name="Cheng J.-F."/>
            <person name="Goodwin L."/>
            <person name="Pitluck S."/>
            <person name="Peters L."/>
            <person name="Mikhailova N."/>
            <person name="Chertkov O."/>
            <person name="Han C."/>
            <person name="Tapia R."/>
            <person name="Land M."/>
            <person name="Hauser L."/>
            <person name="Kyrpides N."/>
            <person name="Ivanova N."/>
            <person name="Pagani I."/>
            <person name="Sieprawska-Lupa M."/>
            <person name="Whitman W."/>
            <person name="Woyke T."/>
        </authorList>
    </citation>
    <scope>NUCLEOTIDE SEQUENCE [LARGE SCALE GENOMIC DNA]</scope>
    <source>
        <strain evidence="2">DSM 5666 / JCM 11834 / Kol 5</strain>
    </source>
</reference>
<protein>
    <submittedName>
        <fullName evidence="1">Uncharacterized protein</fullName>
    </submittedName>
</protein>
<evidence type="ECO:0000313" key="1">
    <source>
        <dbReference type="EMBL" id="AEF97128.1"/>
    </source>
</evidence>